<feature type="transmembrane region" description="Helical" evidence="1">
    <location>
        <begin position="50"/>
        <end position="70"/>
    </location>
</feature>
<proteinExistence type="predicted"/>
<reference evidence="3" key="1">
    <citation type="journal article" date="2010" name="PLoS Negl. Trop. Dis.">
        <title>The genome sequence of Trypanosoma brucei gambiense, causative agent of chronic human african trypanosomiasis.</title>
        <authorList>
            <person name="Jackson A.P."/>
            <person name="Sanders M."/>
            <person name="Berry A."/>
            <person name="McQuillan J."/>
            <person name="Aslett M.A."/>
            <person name="Quail M.A."/>
            <person name="Chukualim B."/>
            <person name="Capewell P."/>
            <person name="MacLeod A."/>
            <person name="Melville S.E."/>
            <person name="Gibson W."/>
            <person name="Barry J.D."/>
            <person name="Berriman M."/>
            <person name="Hertz-Fowler C."/>
        </authorList>
    </citation>
    <scope>NUCLEOTIDE SEQUENCE [LARGE SCALE GENOMIC DNA]</scope>
    <source>
        <strain evidence="3">MHOM/CI/86/DAL972</strain>
    </source>
</reference>
<dbReference type="Proteomes" id="UP000002316">
    <property type="component" value="Chromosome 3"/>
</dbReference>
<name>C9ZKM0_TRYB9</name>
<protein>
    <submittedName>
        <fullName evidence="2">Uncharacterized protein</fullName>
    </submittedName>
</protein>
<dbReference type="RefSeq" id="XP_011772526.1">
    <property type="nucleotide sequence ID" value="XM_011774224.1"/>
</dbReference>
<dbReference type="KEGG" id="tbg:TbgDal_III5780"/>
<feature type="transmembrane region" description="Helical" evidence="1">
    <location>
        <begin position="76"/>
        <end position="94"/>
    </location>
</feature>
<sequence length="134" mass="16001">MKITCFVVFFLLLHVLVLHMFFFIMSWLCYLSGEIPSFSWLRMHIFPCRLFSGFPLWGLFVCFLVVHYYRHTLTSSFHPLILSFLFILFILFFFKKNALLRFKPPQQRALTWRRTVTASTGRFHHLSGVCIRGV</sequence>
<keyword evidence="1" id="KW-0472">Membrane</keyword>
<evidence type="ECO:0000313" key="2">
    <source>
        <dbReference type="EMBL" id="CBH10236.1"/>
    </source>
</evidence>
<feature type="transmembrane region" description="Helical" evidence="1">
    <location>
        <begin position="6"/>
        <end position="30"/>
    </location>
</feature>
<dbReference type="EMBL" id="FN554966">
    <property type="protein sequence ID" value="CBH10236.1"/>
    <property type="molecule type" value="Genomic_DNA"/>
</dbReference>
<accession>C9ZKM0</accession>
<dbReference type="GeneID" id="23859390"/>
<evidence type="ECO:0000256" key="1">
    <source>
        <dbReference type="SAM" id="Phobius"/>
    </source>
</evidence>
<gene>
    <name evidence="2" type="ORF">TbgDal_III5780</name>
</gene>
<organism evidence="2 3">
    <name type="scientific">Trypanosoma brucei gambiense (strain MHOM/CI/86/DAL972)</name>
    <dbReference type="NCBI Taxonomy" id="679716"/>
    <lineage>
        <taxon>Eukaryota</taxon>
        <taxon>Discoba</taxon>
        <taxon>Euglenozoa</taxon>
        <taxon>Kinetoplastea</taxon>
        <taxon>Metakinetoplastina</taxon>
        <taxon>Trypanosomatida</taxon>
        <taxon>Trypanosomatidae</taxon>
        <taxon>Trypanosoma</taxon>
    </lineage>
</organism>
<keyword evidence="1" id="KW-0812">Transmembrane</keyword>
<evidence type="ECO:0000313" key="3">
    <source>
        <dbReference type="Proteomes" id="UP000002316"/>
    </source>
</evidence>
<keyword evidence="1" id="KW-1133">Transmembrane helix</keyword>
<dbReference type="AlphaFoldDB" id="C9ZKM0"/>